<dbReference type="EMBL" id="ML986621">
    <property type="protein sequence ID" value="KAF2263906.1"/>
    <property type="molecule type" value="Genomic_DNA"/>
</dbReference>
<evidence type="ECO:0000313" key="2">
    <source>
        <dbReference type="EMBL" id="KAF2263906.1"/>
    </source>
</evidence>
<comment type="caution">
    <text evidence="2">The sequence shown here is derived from an EMBL/GenBank/DDBJ whole genome shotgun (WGS) entry which is preliminary data.</text>
</comment>
<sequence length="387" mass="45163">MHNYICGRPDHPDGKKWYCKCGIEAVLHVDRQYLHCARQEEPRCEFSLLVKDGERARRDWFEREKTNTKLRARSASYTQNAQFEGNSFNNVGTAVVGQTGEHIGKEEIAGNATKKFKNAKNKTISYTVHHHYPPINSSQTSFERHPDNIDSRRRDHSTSPVPHYTEGYHQAPRPSLPSEDWTQHQPPWHNRYPYIPEPHHSPHSSQHLRSPSPLSRPHLDGWEEQLSLALNDALARELEKERELKERYYRLWRKAVKYDPNGDLRYARLLKTTVRYDPNDHLRYARLLKTTVRYDPNDHLRYARLLKTTVRYDPNDIRFARLWAATVKYDLSKPVGTDERFSDPTPPSSAASISTAATRGSSGPLLPDRRLRHREGLWGVLKRFLCF</sequence>
<feature type="compositionally biased region" description="Basic and acidic residues" evidence="1">
    <location>
        <begin position="142"/>
        <end position="157"/>
    </location>
</feature>
<name>A0A9P4N870_9PLEO</name>
<feature type="compositionally biased region" description="Low complexity" evidence="1">
    <location>
        <begin position="348"/>
        <end position="362"/>
    </location>
</feature>
<keyword evidence="3" id="KW-1185">Reference proteome</keyword>
<accession>A0A9P4N870</accession>
<dbReference type="AlphaFoldDB" id="A0A9P4N870"/>
<evidence type="ECO:0000313" key="3">
    <source>
        <dbReference type="Proteomes" id="UP000800093"/>
    </source>
</evidence>
<feature type="region of interest" description="Disordered" evidence="1">
    <location>
        <begin position="336"/>
        <end position="366"/>
    </location>
</feature>
<feature type="compositionally biased region" description="Low complexity" evidence="1">
    <location>
        <begin position="203"/>
        <end position="216"/>
    </location>
</feature>
<feature type="region of interest" description="Disordered" evidence="1">
    <location>
        <begin position="131"/>
        <end position="216"/>
    </location>
</feature>
<organism evidence="2 3">
    <name type="scientific">Lojkania enalia</name>
    <dbReference type="NCBI Taxonomy" id="147567"/>
    <lineage>
        <taxon>Eukaryota</taxon>
        <taxon>Fungi</taxon>
        <taxon>Dikarya</taxon>
        <taxon>Ascomycota</taxon>
        <taxon>Pezizomycotina</taxon>
        <taxon>Dothideomycetes</taxon>
        <taxon>Pleosporomycetidae</taxon>
        <taxon>Pleosporales</taxon>
        <taxon>Pleosporales incertae sedis</taxon>
        <taxon>Lojkania</taxon>
    </lineage>
</organism>
<evidence type="ECO:0000256" key="1">
    <source>
        <dbReference type="SAM" id="MobiDB-lite"/>
    </source>
</evidence>
<protein>
    <submittedName>
        <fullName evidence="2">Uncharacterized protein</fullName>
    </submittedName>
</protein>
<reference evidence="3" key="1">
    <citation type="journal article" date="2020" name="Stud. Mycol.">
        <title>101 Dothideomycetes genomes: A test case for predicting lifestyles and emergence of pathogens.</title>
        <authorList>
            <person name="Haridas S."/>
            <person name="Albert R."/>
            <person name="Binder M."/>
            <person name="Bloem J."/>
            <person name="LaButti K."/>
            <person name="Salamov A."/>
            <person name="Andreopoulos B."/>
            <person name="Baker S."/>
            <person name="Barry K."/>
            <person name="Bills G."/>
            <person name="Bluhm B."/>
            <person name="Cannon C."/>
            <person name="Castanera R."/>
            <person name="Culley D."/>
            <person name="Daum C."/>
            <person name="Ezra D."/>
            <person name="Gonzalez J."/>
            <person name="Henrissat B."/>
            <person name="Kuo A."/>
            <person name="Liang C."/>
            <person name="Lipzen A."/>
            <person name="Lutzoni F."/>
            <person name="Magnuson J."/>
            <person name="Mondo S."/>
            <person name="Nolan M."/>
            <person name="Ohm R."/>
            <person name="Pangilinan J."/>
            <person name="Park H.-J."/>
            <person name="Ramirez L."/>
            <person name="Alfaro M."/>
            <person name="Sun H."/>
            <person name="Tritt A."/>
            <person name="Yoshinaga Y."/>
            <person name="Zwiers L.-H."/>
            <person name="Turgeon B."/>
            <person name="Goodwin S."/>
            <person name="Spatafora J."/>
            <person name="Crous P."/>
            <person name="Grigoriev I."/>
        </authorList>
    </citation>
    <scope>NUCLEOTIDE SEQUENCE [LARGE SCALE GENOMIC DNA]</scope>
    <source>
        <strain evidence="3">CBS 304.66</strain>
    </source>
</reference>
<proteinExistence type="predicted"/>
<dbReference type="Proteomes" id="UP000800093">
    <property type="component" value="Unassembled WGS sequence"/>
</dbReference>
<gene>
    <name evidence="2" type="ORF">CC78DRAFT_617277</name>
</gene>